<dbReference type="EMBL" id="UYSU01035728">
    <property type="protein sequence ID" value="VDL96596.1"/>
    <property type="molecule type" value="Genomic_DNA"/>
</dbReference>
<dbReference type="AlphaFoldDB" id="A0A183T163"/>
<evidence type="ECO:0000313" key="1">
    <source>
        <dbReference type="EMBL" id="VDL96596.1"/>
    </source>
</evidence>
<gene>
    <name evidence="1" type="ORF">SSLN_LOCUS10211</name>
</gene>
<evidence type="ECO:0000313" key="3">
    <source>
        <dbReference type="WBParaSite" id="SSLN_0001060901-mRNA-1"/>
    </source>
</evidence>
<accession>A0A183T163</accession>
<name>A0A183T163_SCHSO</name>
<dbReference type="WBParaSite" id="SSLN_0001060901-mRNA-1">
    <property type="protein sequence ID" value="SSLN_0001060901-mRNA-1"/>
    <property type="gene ID" value="SSLN_0001060901"/>
</dbReference>
<reference evidence="3" key="1">
    <citation type="submission" date="2016-06" db="UniProtKB">
        <authorList>
            <consortium name="WormBaseParasite"/>
        </authorList>
    </citation>
    <scope>IDENTIFICATION</scope>
</reference>
<dbReference type="PANTHER" id="PTHR47027">
    <property type="entry name" value="REVERSE TRANSCRIPTASE DOMAIN-CONTAINING PROTEIN"/>
    <property type="match status" value="1"/>
</dbReference>
<dbReference type="OrthoDB" id="3047174at2759"/>
<protein>
    <submittedName>
        <fullName evidence="3">Reverse transcriptase domain-containing protein</fullName>
    </submittedName>
</protein>
<evidence type="ECO:0000313" key="2">
    <source>
        <dbReference type="Proteomes" id="UP000275846"/>
    </source>
</evidence>
<sequence length="181" mass="20633">MGLTKDIDTVNREGLWKIMQKFGCPERFIHMVRQLHDGLIALVLDNGAVSETFAVTNVVKRGCVFVPTLFSRMFSAMLMNACREERPGIRIAYRPTPQSTTDAFPLKLWLDAGSREESTLTILQRESPSLHNIRWKSSNTTVELSYICPSLNVNYFRRVEQFPFPCPVQVTSRGLDVFTES</sequence>
<dbReference type="PANTHER" id="PTHR47027:SF26">
    <property type="entry name" value="REVERSE TRANSCRIPTASE DOMAIN-CONTAINING PROTEIN"/>
    <property type="match status" value="1"/>
</dbReference>
<organism evidence="3">
    <name type="scientific">Schistocephalus solidus</name>
    <name type="common">Tapeworm</name>
    <dbReference type="NCBI Taxonomy" id="70667"/>
    <lineage>
        <taxon>Eukaryota</taxon>
        <taxon>Metazoa</taxon>
        <taxon>Spiralia</taxon>
        <taxon>Lophotrochozoa</taxon>
        <taxon>Platyhelminthes</taxon>
        <taxon>Cestoda</taxon>
        <taxon>Eucestoda</taxon>
        <taxon>Diphyllobothriidea</taxon>
        <taxon>Diphyllobothriidae</taxon>
        <taxon>Schistocephalus</taxon>
    </lineage>
</organism>
<keyword evidence="2" id="KW-1185">Reference proteome</keyword>
<proteinExistence type="predicted"/>
<dbReference type="Proteomes" id="UP000275846">
    <property type="component" value="Unassembled WGS sequence"/>
</dbReference>
<reference evidence="1 2" key="2">
    <citation type="submission" date="2018-11" db="EMBL/GenBank/DDBJ databases">
        <authorList>
            <consortium name="Pathogen Informatics"/>
        </authorList>
    </citation>
    <scope>NUCLEOTIDE SEQUENCE [LARGE SCALE GENOMIC DNA]</scope>
    <source>
        <strain evidence="1 2">NST_G2</strain>
    </source>
</reference>